<dbReference type="PANTHER" id="PTHR12121">
    <property type="entry name" value="CARBON CATABOLITE REPRESSOR PROTEIN 4"/>
    <property type="match status" value="1"/>
</dbReference>
<dbReference type="InterPro" id="IPR050410">
    <property type="entry name" value="CCR4/nocturin_mRNA_transcr"/>
</dbReference>
<organism evidence="2 3">
    <name type="scientific">Cyclobacterium qasimii M12-11B</name>
    <dbReference type="NCBI Taxonomy" id="641524"/>
    <lineage>
        <taxon>Bacteria</taxon>
        <taxon>Pseudomonadati</taxon>
        <taxon>Bacteroidota</taxon>
        <taxon>Cytophagia</taxon>
        <taxon>Cytophagales</taxon>
        <taxon>Cyclobacteriaceae</taxon>
        <taxon>Cyclobacterium</taxon>
    </lineage>
</organism>
<accession>S7V6F2</accession>
<dbReference type="InterPro" id="IPR036691">
    <property type="entry name" value="Endo/exonu/phosph_ase_sf"/>
</dbReference>
<dbReference type="CDD" id="cd09083">
    <property type="entry name" value="EEP-1"/>
    <property type="match status" value="1"/>
</dbReference>
<protein>
    <submittedName>
        <fullName evidence="2">Endonuclease/exonuclease/phosphatase family protein</fullName>
    </submittedName>
</protein>
<proteinExistence type="predicted"/>
<dbReference type="Proteomes" id="UP000014974">
    <property type="component" value="Unassembled WGS sequence"/>
</dbReference>
<dbReference type="AlphaFoldDB" id="S7V6F2"/>
<dbReference type="EMBL" id="ATNM01000191">
    <property type="protein sequence ID" value="EPR65521.1"/>
    <property type="molecule type" value="Genomic_DNA"/>
</dbReference>
<dbReference type="SUPFAM" id="SSF56219">
    <property type="entry name" value="DNase I-like"/>
    <property type="match status" value="1"/>
</dbReference>
<evidence type="ECO:0000313" key="3">
    <source>
        <dbReference type="Proteomes" id="UP000014974"/>
    </source>
</evidence>
<dbReference type="GO" id="GO:0000175">
    <property type="term" value="F:3'-5'-RNA exonuclease activity"/>
    <property type="evidence" value="ECO:0007669"/>
    <property type="project" value="TreeGrafter"/>
</dbReference>
<dbReference type="eggNOG" id="COG3568">
    <property type="taxonomic scope" value="Bacteria"/>
</dbReference>
<dbReference type="InterPro" id="IPR005135">
    <property type="entry name" value="Endo/exonuclease/phosphatase"/>
</dbReference>
<keyword evidence="2" id="KW-0540">Nuclease</keyword>
<dbReference type="PROSITE" id="PS51257">
    <property type="entry name" value="PROKAR_LIPOPROTEIN"/>
    <property type="match status" value="1"/>
</dbReference>
<dbReference type="Pfam" id="PF03372">
    <property type="entry name" value="Exo_endo_phos"/>
    <property type="match status" value="1"/>
</dbReference>
<comment type="caution">
    <text evidence="2">The sequence shown here is derived from an EMBL/GenBank/DDBJ whole genome shotgun (WGS) entry which is preliminary data.</text>
</comment>
<dbReference type="GO" id="GO:0004519">
    <property type="term" value="F:endonuclease activity"/>
    <property type="evidence" value="ECO:0007669"/>
    <property type="project" value="UniProtKB-KW"/>
</dbReference>
<keyword evidence="2" id="KW-0269">Exonuclease</keyword>
<sequence>MKNLLKTLLLLLPIVFILSCSSKELSMKIVSFNIRYDNPEDGINRWQARIPIVKSYLTSEKPDIIGMQEVLHSQTLDLQEMLSDYAFVGTGRNDNKTAGEYAPIFYNKNKFKLIDHSQFWLSETPDIPGSKSWDASLTRIVTWAQFEDIISGQKFYAFNTHFDHRGVEARMKSAELMAKKISEIAGDAPVVATGDFNIRKDHPSLGNALYENLIKSFKEFSSLENSAYISKSPVAEPGLTSTGFRPDWESKEGYAIDYIFVNDYFEVESHQVDKVVEGDLFISDHWPIVAKVKLIK</sequence>
<reference evidence="2 3" key="1">
    <citation type="journal article" date="2013" name="Genome Announc.">
        <title>Draft Genome Sequence of Cyclobacterium qasimii Strain M12-11BT, Isolated from Arctic Marine Sediment.</title>
        <authorList>
            <person name="Shivaji S."/>
            <person name="Ara S."/>
            <person name="Singh A."/>
            <person name="Kumar Pinnaka A."/>
        </authorList>
    </citation>
    <scope>NUCLEOTIDE SEQUENCE [LARGE SCALE GENOMIC DNA]</scope>
    <source>
        <strain evidence="2 3">M12-11B</strain>
    </source>
</reference>
<name>S7V6F2_9BACT</name>
<dbReference type="OrthoDB" id="9793162at2"/>
<dbReference type="Gene3D" id="3.60.10.10">
    <property type="entry name" value="Endonuclease/exonuclease/phosphatase"/>
    <property type="match status" value="1"/>
</dbReference>
<feature type="domain" description="Endonuclease/exonuclease/phosphatase" evidence="1">
    <location>
        <begin position="30"/>
        <end position="285"/>
    </location>
</feature>
<gene>
    <name evidence="2" type="ORF">ADICYQ_5442</name>
</gene>
<dbReference type="STRING" id="641524.ADICYQ_5442"/>
<dbReference type="PATRIC" id="fig|641524.5.peg.5391"/>
<keyword evidence="2" id="KW-0255">Endonuclease</keyword>
<keyword evidence="2" id="KW-0378">Hydrolase</keyword>
<evidence type="ECO:0000259" key="1">
    <source>
        <dbReference type="Pfam" id="PF03372"/>
    </source>
</evidence>
<dbReference type="PANTHER" id="PTHR12121:SF36">
    <property type="entry name" value="ENDONUCLEASE_EXONUCLEASE_PHOSPHATASE DOMAIN-CONTAINING PROTEIN"/>
    <property type="match status" value="1"/>
</dbReference>
<evidence type="ECO:0000313" key="2">
    <source>
        <dbReference type="EMBL" id="EPR65521.1"/>
    </source>
</evidence>
<dbReference type="RefSeq" id="WP_020889294.1">
    <property type="nucleotide sequence ID" value="NZ_ATNM01000191.1"/>
</dbReference>